<evidence type="ECO:0008006" key="7">
    <source>
        <dbReference type="Google" id="ProtNLM"/>
    </source>
</evidence>
<dbReference type="Proteomes" id="UP000001449">
    <property type="component" value="Chromosome 4"/>
</dbReference>
<evidence type="ECO:0000313" key="6">
    <source>
        <dbReference type="Proteomes" id="UP000001449"/>
    </source>
</evidence>
<keyword evidence="6" id="KW-1185">Reference proteome</keyword>
<dbReference type="HOGENOM" id="CLU_010194_2_11_1"/>
<dbReference type="InterPro" id="IPR051721">
    <property type="entry name" value="Biopterin_syn/organic_redct"/>
</dbReference>
<reference evidence="5 6" key="2">
    <citation type="journal article" date="2008" name="Nature">
        <title>The Phaeodactylum genome reveals the evolutionary history of diatom genomes.</title>
        <authorList>
            <person name="Bowler C."/>
            <person name="Allen A.E."/>
            <person name="Badger J.H."/>
            <person name="Grimwood J."/>
            <person name="Jabbari K."/>
            <person name="Kuo A."/>
            <person name="Maheswari U."/>
            <person name="Martens C."/>
            <person name="Maumus F."/>
            <person name="Otillar R.P."/>
            <person name="Rayko E."/>
            <person name="Salamov A."/>
            <person name="Vandepoele K."/>
            <person name="Beszteri B."/>
            <person name="Gruber A."/>
            <person name="Heijde M."/>
            <person name="Katinka M."/>
            <person name="Mock T."/>
            <person name="Valentin K."/>
            <person name="Verret F."/>
            <person name="Berges J.A."/>
            <person name="Brownlee C."/>
            <person name="Cadoret J.P."/>
            <person name="Chiovitti A."/>
            <person name="Choi C.J."/>
            <person name="Coesel S."/>
            <person name="De Martino A."/>
            <person name="Detter J.C."/>
            <person name="Durkin C."/>
            <person name="Falciatore A."/>
            <person name="Fournet J."/>
            <person name="Haruta M."/>
            <person name="Huysman M.J."/>
            <person name="Jenkins B.D."/>
            <person name="Jiroutova K."/>
            <person name="Jorgensen R.E."/>
            <person name="Joubert Y."/>
            <person name="Kaplan A."/>
            <person name="Kroger N."/>
            <person name="Kroth P.G."/>
            <person name="La Roche J."/>
            <person name="Lindquist E."/>
            <person name="Lommer M."/>
            <person name="Martin-Jezequel V."/>
            <person name="Lopez P.J."/>
            <person name="Lucas S."/>
            <person name="Mangogna M."/>
            <person name="McGinnis K."/>
            <person name="Medlin L.K."/>
            <person name="Montsant A."/>
            <person name="Oudot-Le Secq M.P."/>
            <person name="Napoli C."/>
            <person name="Obornik M."/>
            <person name="Parker M.S."/>
            <person name="Petit J.L."/>
            <person name="Porcel B.M."/>
            <person name="Poulsen N."/>
            <person name="Robison M."/>
            <person name="Rychlewski L."/>
            <person name="Rynearson T.A."/>
            <person name="Schmutz J."/>
            <person name="Shapiro H."/>
            <person name="Siaut M."/>
            <person name="Stanley M."/>
            <person name="Sussman M.R."/>
            <person name="Taylor A.R."/>
            <person name="Vardi A."/>
            <person name="von Dassow P."/>
            <person name="Vyverman W."/>
            <person name="Willis A."/>
            <person name="Wyrwicz L.S."/>
            <person name="Rokhsar D.S."/>
            <person name="Weissenbach J."/>
            <person name="Armbrust E.V."/>
            <person name="Green B.R."/>
            <person name="Van de Peer Y."/>
            <person name="Grigoriev I.V."/>
        </authorList>
    </citation>
    <scope>NUCLEOTIDE SEQUENCE [LARGE SCALE GENOMIC DNA]</scope>
    <source>
        <strain evidence="5 6">CCMP1335</strain>
    </source>
</reference>
<dbReference type="GeneID" id="7452598"/>
<dbReference type="InParanoid" id="B8C1A6"/>
<dbReference type="GO" id="GO:0004757">
    <property type="term" value="F:sepiapterin reductase (NADP+) activity"/>
    <property type="evidence" value="ECO:0000318"/>
    <property type="project" value="GO_Central"/>
</dbReference>
<evidence type="ECO:0000256" key="4">
    <source>
        <dbReference type="ARBA" id="ARBA00023002"/>
    </source>
</evidence>
<dbReference type="InterPro" id="IPR036291">
    <property type="entry name" value="NAD(P)-bd_dom_sf"/>
</dbReference>
<dbReference type="PRINTS" id="PR00081">
    <property type="entry name" value="GDHRDH"/>
</dbReference>
<dbReference type="KEGG" id="tps:THAPSDRAFT_40218"/>
<evidence type="ECO:0000256" key="2">
    <source>
        <dbReference type="ARBA" id="ARBA00022490"/>
    </source>
</evidence>
<keyword evidence="3" id="KW-0521">NADP</keyword>
<name>B8C1A6_THAPS</name>
<dbReference type="STRING" id="35128.B8C1A6"/>
<dbReference type="PANTHER" id="PTHR44085">
    <property type="entry name" value="SEPIAPTERIN REDUCTASE"/>
    <property type="match status" value="1"/>
</dbReference>
<dbReference type="Pfam" id="PF00106">
    <property type="entry name" value="adh_short"/>
    <property type="match status" value="1"/>
</dbReference>
<dbReference type="PaxDb" id="35128-Thaps40218"/>
<dbReference type="SUPFAM" id="SSF51735">
    <property type="entry name" value="NAD(P)-binding Rossmann-fold domains"/>
    <property type="match status" value="1"/>
</dbReference>
<dbReference type="eggNOG" id="KOG1204">
    <property type="taxonomic scope" value="Eukaryota"/>
</dbReference>
<dbReference type="OMA" id="PFEMYAI"/>
<dbReference type="InterPro" id="IPR002347">
    <property type="entry name" value="SDR_fam"/>
</dbReference>
<dbReference type="AlphaFoldDB" id="B8C1A6"/>
<reference evidence="5 6" key="1">
    <citation type="journal article" date="2004" name="Science">
        <title>The genome of the diatom Thalassiosira pseudonana: ecology, evolution, and metabolism.</title>
        <authorList>
            <person name="Armbrust E.V."/>
            <person name="Berges J.A."/>
            <person name="Bowler C."/>
            <person name="Green B.R."/>
            <person name="Martinez D."/>
            <person name="Putnam N.H."/>
            <person name="Zhou S."/>
            <person name="Allen A.E."/>
            <person name="Apt K.E."/>
            <person name="Bechner M."/>
            <person name="Brzezinski M.A."/>
            <person name="Chaal B.K."/>
            <person name="Chiovitti A."/>
            <person name="Davis A.K."/>
            <person name="Demarest M.S."/>
            <person name="Detter J.C."/>
            <person name="Glavina T."/>
            <person name="Goodstein D."/>
            <person name="Hadi M.Z."/>
            <person name="Hellsten U."/>
            <person name="Hildebrand M."/>
            <person name="Jenkins B.D."/>
            <person name="Jurka J."/>
            <person name="Kapitonov V.V."/>
            <person name="Kroger N."/>
            <person name="Lau W.W."/>
            <person name="Lane T.W."/>
            <person name="Larimer F.W."/>
            <person name="Lippmeier J.C."/>
            <person name="Lucas S."/>
            <person name="Medina M."/>
            <person name="Montsant A."/>
            <person name="Obornik M."/>
            <person name="Parker M.S."/>
            <person name="Palenik B."/>
            <person name="Pazour G.J."/>
            <person name="Richardson P.M."/>
            <person name="Rynearson T.A."/>
            <person name="Saito M.A."/>
            <person name="Schwartz D.C."/>
            <person name="Thamatrakoln K."/>
            <person name="Valentin K."/>
            <person name="Vardi A."/>
            <person name="Wilkerson F.P."/>
            <person name="Rokhsar D.S."/>
        </authorList>
    </citation>
    <scope>NUCLEOTIDE SEQUENCE [LARGE SCALE GENOMIC DNA]</scope>
    <source>
        <strain evidence="5 6">CCMP1335</strain>
    </source>
</reference>
<gene>
    <name evidence="5" type="ORF">THAPSDRAFT_40218</name>
</gene>
<sequence length="275" mass="29913">MSATSASWAVITGASAGIGAACLRRIAQYEPNLNCLAVGRRLNKLQEAKQLAGGYERVHLVAADVSTSEGIATIVSALPANASVKYLIHNAGLLGPIAPLAEIDRDVFRQVMATNLEAPLFLTQALLPHLKRCASETNTKARILHVSSGAAHSSYEGWGSYCVTKAGFNMMYRCLATELAHDNILVGSVRPGVVDTPMQNHIREFKGPSNHFPARSKFLNLHESGKLENPENVAAYFHWLLSDVIDEEYVSEEWDIRNSTSDTRFDAFRSAVTGS</sequence>
<keyword evidence="4" id="KW-0560">Oxidoreductase</keyword>
<dbReference type="PANTHER" id="PTHR44085:SF2">
    <property type="entry name" value="SEPIAPTERIN REDUCTASE"/>
    <property type="match status" value="1"/>
</dbReference>
<dbReference type="GO" id="GO:0006729">
    <property type="term" value="P:tetrahydrobiopterin biosynthetic process"/>
    <property type="evidence" value="ECO:0000318"/>
    <property type="project" value="GO_Central"/>
</dbReference>
<evidence type="ECO:0000256" key="3">
    <source>
        <dbReference type="ARBA" id="ARBA00022857"/>
    </source>
</evidence>
<dbReference type="EMBL" id="CM000641">
    <property type="protein sequence ID" value="EED93207.1"/>
    <property type="molecule type" value="Genomic_DNA"/>
</dbReference>
<keyword evidence="2" id="KW-0963">Cytoplasm</keyword>
<organism evidence="5 6">
    <name type="scientific">Thalassiosira pseudonana</name>
    <name type="common">Marine diatom</name>
    <name type="synonym">Cyclotella nana</name>
    <dbReference type="NCBI Taxonomy" id="35128"/>
    <lineage>
        <taxon>Eukaryota</taxon>
        <taxon>Sar</taxon>
        <taxon>Stramenopiles</taxon>
        <taxon>Ochrophyta</taxon>
        <taxon>Bacillariophyta</taxon>
        <taxon>Coscinodiscophyceae</taxon>
        <taxon>Thalassiosirophycidae</taxon>
        <taxon>Thalassiosirales</taxon>
        <taxon>Thalassiosiraceae</taxon>
        <taxon>Thalassiosira</taxon>
    </lineage>
</organism>
<accession>B8C1A6</accession>
<protein>
    <recommendedName>
        <fullName evidence="7">Short-chain dehydrogenase</fullName>
    </recommendedName>
</protein>
<dbReference type="Gene3D" id="3.40.50.720">
    <property type="entry name" value="NAD(P)-binding Rossmann-like Domain"/>
    <property type="match status" value="1"/>
</dbReference>
<dbReference type="RefSeq" id="XP_002289670.1">
    <property type="nucleotide sequence ID" value="XM_002289634.1"/>
</dbReference>
<dbReference type="GO" id="GO:0005737">
    <property type="term" value="C:cytoplasm"/>
    <property type="evidence" value="ECO:0007669"/>
    <property type="project" value="UniProtKB-SubCell"/>
</dbReference>
<proteinExistence type="predicted"/>
<evidence type="ECO:0000256" key="1">
    <source>
        <dbReference type="ARBA" id="ARBA00004496"/>
    </source>
</evidence>
<evidence type="ECO:0000313" key="5">
    <source>
        <dbReference type="EMBL" id="EED93207.1"/>
    </source>
</evidence>
<comment type="subcellular location">
    <subcellularLocation>
        <location evidence="1">Cytoplasm</location>
    </subcellularLocation>
</comment>